<feature type="transmembrane region" description="Helical" evidence="1">
    <location>
        <begin position="182"/>
        <end position="204"/>
    </location>
</feature>
<reference evidence="2 3" key="1">
    <citation type="submission" date="2014-12" db="EMBL/GenBank/DDBJ databases">
        <title>Draft genome sequences of 10 type strains of Lactococcus.</title>
        <authorList>
            <person name="Sun Z."/>
            <person name="Zhong Z."/>
            <person name="Liu W."/>
            <person name="Zhang W."/>
            <person name="Zhang H."/>
        </authorList>
    </citation>
    <scope>NUCLEOTIDE SEQUENCE [LARGE SCALE GENOMIC DNA]</scope>
    <source>
        <strain evidence="2 3">JCM 16395</strain>
    </source>
</reference>
<protein>
    <submittedName>
        <fullName evidence="2">Uncharacterized protein</fullName>
    </submittedName>
</protein>
<dbReference type="STRING" id="1291764.GCA_001311235_00942"/>
<evidence type="ECO:0000313" key="3">
    <source>
        <dbReference type="Proteomes" id="UP000218181"/>
    </source>
</evidence>
<name>A0A2A5RMN0_9LACT</name>
<accession>A0A2A5RMN0</accession>
<keyword evidence="3" id="KW-1185">Reference proteome</keyword>
<feature type="transmembrane region" description="Helical" evidence="1">
    <location>
        <begin position="20"/>
        <end position="42"/>
    </location>
</feature>
<dbReference type="AlphaFoldDB" id="A0A2A5RMN0"/>
<feature type="transmembrane region" description="Helical" evidence="1">
    <location>
        <begin position="153"/>
        <end position="175"/>
    </location>
</feature>
<evidence type="ECO:0000313" key="2">
    <source>
        <dbReference type="EMBL" id="PCS00587.1"/>
    </source>
</evidence>
<organism evidence="2 3">
    <name type="scientific">Lactococcus fujiensis JCM 16395</name>
    <dbReference type="NCBI Taxonomy" id="1291764"/>
    <lineage>
        <taxon>Bacteria</taxon>
        <taxon>Bacillati</taxon>
        <taxon>Bacillota</taxon>
        <taxon>Bacilli</taxon>
        <taxon>Lactobacillales</taxon>
        <taxon>Streptococcaceae</taxon>
        <taxon>Lactococcus</taxon>
    </lineage>
</organism>
<feature type="transmembrane region" description="Helical" evidence="1">
    <location>
        <begin position="107"/>
        <end position="133"/>
    </location>
</feature>
<sequence>MTKTNIFKMELYRNLNDRAYIIVISVLTGLFTLATALGVPLLKGAGGHEIQPLLYFEIPFLVALFIAFWAFAIIYPWHLLSTDYNNKVLSLVIASGVKRSNYYFIKIIATILTNMMAYFVIGILPVVILAGFFNAEFVSFVQTFIKGFTMAEGWIILLSLIFSSISSIVIFYFVVIFTKGKFWGIFVYFGISLGLGVVVSTINYSMAFVGTQTMSDSTPFFGSSWFDIAVSIAKIIVFVFVGYRTLNRQDL</sequence>
<dbReference type="OrthoDB" id="2242834at2"/>
<feature type="transmembrane region" description="Helical" evidence="1">
    <location>
        <begin position="224"/>
        <end position="243"/>
    </location>
</feature>
<keyword evidence="1" id="KW-0472">Membrane</keyword>
<evidence type="ECO:0000256" key="1">
    <source>
        <dbReference type="SAM" id="Phobius"/>
    </source>
</evidence>
<proteinExistence type="predicted"/>
<keyword evidence="1" id="KW-1133">Transmembrane helix</keyword>
<keyword evidence="1" id="KW-0812">Transmembrane</keyword>
<dbReference type="RefSeq" id="WP_096817356.1">
    <property type="nucleotide sequence ID" value="NZ_JXJU01000003.1"/>
</dbReference>
<dbReference type="Proteomes" id="UP000218181">
    <property type="component" value="Unassembled WGS sequence"/>
</dbReference>
<comment type="caution">
    <text evidence="2">The sequence shown here is derived from an EMBL/GenBank/DDBJ whole genome shotgun (WGS) entry which is preliminary data.</text>
</comment>
<gene>
    <name evidence="2" type="ORF">RT41_GL000969</name>
</gene>
<dbReference type="EMBL" id="JXJU01000003">
    <property type="protein sequence ID" value="PCS00587.1"/>
    <property type="molecule type" value="Genomic_DNA"/>
</dbReference>
<feature type="transmembrane region" description="Helical" evidence="1">
    <location>
        <begin position="54"/>
        <end position="77"/>
    </location>
</feature>